<dbReference type="EMBL" id="JAVRJZ010000003">
    <property type="protein sequence ID" value="KAK2724933.1"/>
    <property type="molecule type" value="Genomic_DNA"/>
</dbReference>
<name>A0AA88LB52_ARTSF</name>
<sequence length="332" mass="37723">MSVSADVFRLPLLPSVRDLLKLYNVKATKRLSQNFLLDPKITNKIVKIANIRNCHVCEVGPGPGPITRALLNRGCVSLTVIEKDPRFIPVLEQLVEAADGRMSVIMGDILSYNMGALFDQNLAVPWESEEIPQLRIVGNLPFNVATPLLIKWLECISNRSNAWSYGRIPMTLTFQKEVAERIVAQIGDHQRSRLSVICQYLCHVSHRFTIPGKAFVPAPDVDVGVVKFLPRVEPLIKLPFPLVEKVVRETFNTKNKIMFNCLRNLFPEPNRKQMVTEALNMADISPASRPIFLDVEEFGRICYAYKKLCDRDPKLFEYDYRSPRKEEGGNDL</sequence>
<keyword evidence="5 11" id="KW-0949">S-adenosyl-L-methionine</keyword>
<dbReference type="AlphaFoldDB" id="A0AA88LB52"/>
<comment type="caution">
    <text evidence="14">The sequence shown here is derived from an EMBL/GenBank/DDBJ whole genome shotgun (WGS) entry which is preliminary data.</text>
</comment>
<evidence type="ECO:0000256" key="12">
    <source>
        <dbReference type="RuleBase" id="RU362106"/>
    </source>
</evidence>
<keyword evidence="8" id="KW-0805">Transcription regulation</keyword>
<feature type="binding site" evidence="11">
    <location>
        <position position="60"/>
    </location>
    <ligand>
        <name>S-adenosyl-L-methionine</name>
        <dbReference type="ChEBI" id="CHEBI:59789"/>
    </ligand>
</feature>
<dbReference type="PANTHER" id="PTHR11727:SF17">
    <property type="entry name" value="DIMETHYLADENOSINE TRANSFERASE 1, MITOCHONDRIAL"/>
    <property type="match status" value="1"/>
</dbReference>
<dbReference type="PROSITE" id="PS51689">
    <property type="entry name" value="SAM_RNA_A_N6_MT"/>
    <property type="match status" value="1"/>
</dbReference>
<keyword evidence="10" id="KW-0804">Transcription</keyword>
<evidence type="ECO:0000256" key="2">
    <source>
        <dbReference type="ARBA" id="ARBA00022552"/>
    </source>
</evidence>
<dbReference type="InterPro" id="IPR001737">
    <property type="entry name" value="KsgA/Erm"/>
</dbReference>
<feature type="binding site" evidence="11">
    <location>
        <position position="82"/>
    </location>
    <ligand>
        <name>S-adenosyl-L-methionine</name>
        <dbReference type="ChEBI" id="CHEBI:59789"/>
    </ligand>
</feature>
<evidence type="ECO:0000256" key="6">
    <source>
        <dbReference type="ARBA" id="ARBA00022884"/>
    </source>
</evidence>
<protein>
    <recommendedName>
        <fullName evidence="12">rRNA adenine N(6)-methyltransferase</fullName>
        <ecNumber evidence="12">2.1.1.-</ecNumber>
    </recommendedName>
</protein>
<evidence type="ECO:0000256" key="4">
    <source>
        <dbReference type="ARBA" id="ARBA00022679"/>
    </source>
</evidence>
<dbReference type="Gene3D" id="1.10.8.100">
    <property type="entry name" value="Ribosomal RNA adenine dimethylase-like, domain 2"/>
    <property type="match status" value="1"/>
</dbReference>
<feature type="binding site" evidence="11">
    <location>
        <position position="36"/>
    </location>
    <ligand>
        <name>S-adenosyl-L-methionine</name>
        <dbReference type="ChEBI" id="CHEBI:59789"/>
    </ligand>
</feature>
<keyword evidence="15" id="KW-1185">Reference proteome</keyword>
<dbReference type="GO" id="GO:0006391">
    <property type="term" value="P:transcription initiation at mitochondrial promoter"/>
    <property type="evidence" value="ECO:0007669"/>
    <property type="project" value="TreeGrafter"/>
</dbReference>
<dbReference type="InterPro" id="IPR029063">
    <property type="entry name" value="SAM-dependent_MTases_sf"/>
</dbReference>
<dbReference type="PANTHER" id="PTHR11727">
    <property type="entry name" value="DIMETHYLADENOSINE TRANSFERASE"/>
    <property type="match status" value="1"/>
</dbReference>
<dbReference type="Pfam" id="PF00398">
    <property type="entry name" value="RrnaAD"/>
    <property type="match status" value="1"/>
</dbReference>
<dbReference type="InterPro" id="IPR011530">
    <property type="entry name" value="rRNA_adenine_dimethylase"/>
</dbReference>
<dbReference type="Proteomes" id="UP001187531">
    <property type="component" value="Unassembled WGS sequence"/>
</dbReference>
<comment type="similarity">
    <text evidence="11 12">Belongs to the class I-like SAM-binding methyltransferase superfamily. rRNA adenine N(6)-methyltransferase family.</text>
</comment>
<keyword evidence="2 12" id="KW-0698">rRNA processing</keyword>
<feature type="binding site" evidence="11">
    <location>
        <position position="108"/>
    </location>
    <ligand>
        <name>S-adenosyl-L-methionine</name>
        <dbReference type="ChEBI" id="CHEBI:59789"/>
    </ligand>
</feature>
<dbReference type="GO" id="GO:0003723">
    <property type="term" value="F:RNA binding"/>
    <property type="evidence" value="ECO:0007669"/>
    <property type="project" value="UniProtKB-UniRule"/>
</dbReference>
<dbReference type="NCBIfam" id="TIGR00755">
    <property type="entry name" value="ksgA"/>
    <property type="match status" value="1"/>
</dbReference>
<feature type="binding site" evidence="11">
    <location>
        <position position="139"/>
    </location>
    <ligand>
        <name>S-adenosyl-L-methionine</name>
        <dbReference type="ChEBI" id="CHEBI:59789"/>
    </ligand>
</feature>
<evidence type="ECO:0000256" key="8">
    <source>
        <dbReference type="ARBA" id="ARBA00023015"/>
    </source>
</evidence>
<reference evidence="14" key="1">
    <citation type="submission" date="2023-07" db="EMBL/GenBank/DDBJ databases">
        <title>Chromosome-level genome assembly of Artemia franciscana.</title>
        <authorList>
            <person name="Jo E."/>
        </authorList>
    </citation>
    <scope>NUCLEOTIDE SEQUENCE</scope>
    <source>
        <tissue evidence="14">Whole body</tissue>
    </source>
</reference>
<keyword evidence="9" id="KW-0496">Mitochondrion</keyword>
<dbReference type="EC" id="2.1.1.-" evidence="12"/>
<evidence type="ECO:0000259" key="13">
    <source>
        <dbReference type="SMART" id="SM00650"/>
    </source>
</evidence>
<dbReference type="SMART" id="SM00650">
    <property type="entry name" value="rADc"/>
    <property type="match status" value="1"/>
</dbReference>
<dbReference type="CDD" id="cd02440">
    <property type="entry name" value="AdoMet_MTases"/>
    <property type="match status" value="1"/>
</dbReference>
<keyword evidence="3 11" id="KW-0489">Methyltransferase</keyword>
<feature type="binding site" evidence="11">
    <location>
        <position position="34"/>
    </location>
    <ligand>
        <name>S-adenosyl-L-methionine</name>
        <dbReference type="ChEBI" id="CHEBI:59789"/>
    </ligand>
</feature>
<keyword evidence="4 11" id="KW-0808">Transferase</keyword>
<organism evidence="14 15">
    <name type="scientific">Artemia franciscana</name>
    <name type="common">Brine shrimp</name>
    <name type="synonym">Artemia sanfranciscana</name>
    <dbReference type="NCBI Taxonomy" id="6661"/>
    <lineage>
        <taxon>Eukaryota</taxon>
        <taxon>Metazoa</taxon>
        <taxon>Ecdysozoa</taxon>
        <taxon>Arthropoda</taxon>
        <taxon>Crustacea</taxon>
        <taxon>Branchiopoda</taxon>
        <taxon>Anostraca</taxon>
        <taxon>Artemiidae</taxon>
        <taxon>Artemia</taxon>
    </lineage>
</organism>
<evidence type="ECO:0000313" key="15">
    <source>
        <dbReference type="Proteomes" id="UP001187531"/>
    </source>
</evidence>
<evidence type="ECO:0000256" key="1">
    <source>
        <dbReference type="ARBA" id="ARBA00004173"/>
    </source>
</evidence>
<evidence type="ECO:0000256" key="5">
    <source>
        <dbReference type="ARBA" id="ARBA00022691"/>
    </source>
</evidence>
<evidence type="ECO:0000256" key="3">
    <source>
        <dbReference type="ARBA" id="ARBA00022603"/>
    </source>
</evidence>
<comment type="subcellular location">
    <subcellularLocation>
        <location evidence="1">Mitochondrion</location>
    </subcellularLocation>
</comment>
<dbReference type="GO" id="GO:0005759">
    <property type="term" value="C:mitochondrial matrix"/>
    <property type="evidence" value="ECO:0007669"/>
    <property type="project" value="TreeGrafter"/>
</dbReference>
<dbReference type="GO" id="GO:0000179">
    <property type="term" value="F:rRNA (adenine-N6,N6-)-dimethyltransferase activity"/>
    <property type="evidence" value="ECO:0007669"/>
    <property type="project" value="UniProtKB-UniRule"/>
</dbReference>
<keyword evidence="6 11" id="KW-0694">RNA-binding</keyword>
<dbReference type="InterPro" id="IPR020598">
    <property type="entry name" value="rRNA_Ade_methylase_Trfase_N"/>
</dbReference>
<dbReference type="Gene3D" id="3.40.50.150">
    <property type="entry name" value="Vaccinia Virus protein VP39"/>
    <property type="match status" value="1"/>
</dbReference>
<evidence type="ECO:0000256" key="7">
    <source>
        <dbReference type="ARBA" id="ARBA00022946"/>
    </source>
</evidence>
<dbReference type="SUPFAM" id="SSF53335">
    <property type="entry name" value="S-adenosyl-L-methionine-dependent methyltransferases"/>
    <property type="match status" value="1"/>
</dbReference>
<dbReference type="InterPro" id="IPR023165">
    <property type="entry name" value="rRNA_Ade_diMease-like_C"/>
</dbReference>
<proteinExistence type="inferred from homology"/>
<evidence type="ECO:0000313" key="14">
    <source>
        <dbReference type="EMBL" id="KAK2724933.1"/>
    </source>
</evidence>
<evidence type="ECO:0000256" key="9">
    <source>
        <dbReference type="ARBA" id="ARBA00023128"/>
    </source>
</evidence>
<dbReference type="FunFam" id="3.40.50.150:FF:000109">
    <property type="entry name" value="rRNA adenine N(6)-methyltransferase"/>
    <property type="match status" value="1"/>
</dbReference>
<feature type="domain" description="Ribosomal RNA adenine methylase transferase N-terminal" evidence="13">
    <location>
        <begin position="41"/>
        <end position="232"/>
    </location>
</feature>
<dbReference type="GO" id="GO:0034246">
    <property type="term" value="F:mitochondrial transcription factor activity"/>
    <property type="evidence" value="ECO:0007669"/>
    <property type="project" value="TreeGrafter"/>
</dbReference>
<evidence type="ECO:0000256" key="10">
    <source>
        <dbReference type="ARBA" id="ARBA00023163"/>
    </source>
</evidence>
<evidence type="ECO:0000256" key="11">
    <source>
        <dbReference type="PROSITE-ProRule" id="PRU01026"/>
    </source>
</evidence>
<keyword evidence="7" id="KW-0809">Transit peptide</keyword>
<accession>A0AA88LB52</accession>
<gene>
    <name evidence="14" type="ORF">QYM36_001403</name>
</gene>